<evidence type="ECO:0000313" key="3">
    <source>
        <dbReference type="Proteomes" id="UP001519460"/>
    </source>
</evidence>
<feature type="non-terminal residue" evidence="2">
    <location>
        <position position="1"/>
    </location>
</feature>
<evidence type="ECO:0000313" key="2">
    <source>
        <dbReference type="EMBL" id="KAK7494835.1"/>
    </source>
</evidence>
<gene>
    <name evidence="2" type="ORF">BaRGS_00013962</name>
</gene>
<sequence>ARVIFIISCRCRSKPALLPFTGEAGAGSRVIRRCARLPWLLVLRHVTTRTVHALHELGQPRPPPSLHTVTSLAFWHSIPLVIMSNGRTPTKSRLSSSSSRTNQGEGTEGKHQEADK</sequence>
<reference evidence="2 3" key="1">
    <citation type="journal article" date="2023" name="Sci. Data">
        <title>Genome assembly of the Korean intertidal mud-creeper Batillaria attramentaria.</title>
        <authorList>
            <person name="Patra A.K."/>
            <person name="Ho P.T."/>
            <person name="Jun S."/>
            <person name="Lee S.J."/>
            <person name="Kim Y."/>
            <person name="Won Y.J."/>
        </authorList>
    </citation>
    <scope>NUCLEOTIDE SEQUENCE [LARGE SCALE GENOMIC DNA]</scope>
    <source>
        <strain evidence="2">Wonlab-2016</strain>
    </source>
</reference>
<organism evidence="2 3">
    <name type="scientific">Batillaria attramentaria</name>
    <dbReference type="NCBI Taxonomy" id="370345"/>
    <lineage>
        <taxon>Eukaryota</taxon>
        <taxon>Metazoa</taxon>
        <taxon>Spiralia</taxon>
        <taxon>Lophotrochozoa</taxon>
        <taxon>Mollusca</taxon>
        <taxon>Gastropoda</taxon>
        <taxon>Caenogastropoda</taxon>
        <taxon>Sorbeoconcha</taxon>
        <taxon>Cerithioidea</taxon>
        <taxon>Batillariidae</taxon>
        <taxon>Batillaria</taxon>
    </lineage>
</organism>
<name>A0ABD0L615_9CAEN</name>
<accession>A0ABD0L615</accession>
<feature type="non-terminal residue" evidence="2">
    <location>
        <position position="116"/>
    </location>
</feature>
<dbReference type="Proteomes" id="UP001519460">
    <property type="component" value="Unassembled WGS sequence"/>
</dbReference>
<feature type="region of interest" description="Disordered" evidence="1">
    <location>
        <begin position="86"/>
        <end position="116"/>
    </location>
</feature>
<dbReference type="AlphaFoldDB" id="A0ABD0L615"/>
<evidence type="ECO:0000256" key="1">
    <source>
        <dbReference type="SAM" id="MobiDB-lite"/>
    </source>
</evidence>
<dbReference type="EMBL" id="JACVVK020000080">
    <property type="protein sequence ID" value="KAK7494835.1"/>
    <property type="molecule type" value="Genomic_DNA"/>
</dbReference>
<comment type="caution">
    <text evidence="2">The sequence shown here is derived from an EMBL/GenBank/DDBJ whole genome shotgun (WGS) entry which is preliminary data.</text>
</comment>
<protein>
    <submittedName>
        <fullName evidence="2">Uncharacterized protein</fullName>
    </submittedName>
</protein>
<proteinExistence type="predicted"/>
<feature type="compositionally biased region" description="Basic and acidic residues" evidence="1">
    <location>
        <begin position="107"/>
        <end position="116"/>
    </location>
</feature>
<keyword evidence="3" id="KW-1185">Reference proteome</keyword>